<evidence type="ECO:0000259" key="1">
    <source>
        <dbReference type="Pfam" id="PF22936"/>
    </source>
</evidence>
<proteinExistence type="predicted"/>
<accession>A2T2K1</accession>
<dbReference type="PANTHER" id="PTHR11439:SF463">
    <property type="entry name" value="REVERSE TRANSCRIPTASE TY1_COPIA-TYPE DOMAIN-CONTAINING PROTEIN"/>
    <property type="match status" value="1"/>
</dbReference>
<reference evidence="2" key="1">
    <citation type="submission" date="2006-05" db="EMBL/GenBank/DDBJ databases">
        <title>Structural characteristics of full-length genes from the downy mildew oomycete Hyaloperonospora parasitica.</title>
        <authorList>
            <person name="Casimiro S."/>
            <person name="Tenreiro R."/>
            <person name="Monteiro A.A."/>
        </authorList>
    </citation>
    <scope>NUCLEOTIDE SEQUENCE</scope>
    <source>
        <strain evidence="2">P501</strain>
    </source>
</reference>
<dbReference type="InterPro" id="IPR054722">
    <property type="entry name" value="PolX-like_BBD"/>
</dbReference>
<sequence length="208" mass="23573">MHLMTATRPDIAFAVSYVSRFMEKPQVENWTAVKRIPRYLRGTKSHGICFNPATRWTPAATRMQTGPATMQIASLLRDTPEVGFTHHICRDRNKFEVPDERNEGEVLVAYGNKAAIKGVGTIVENVVLSNGGEREIEIKNALYFPRMSKNLLSIPQINKRGNFQAMFDGAAMKISRKDFEQAIAMEDLADELYWLRTLQRPVTAISRT</sequence>
<dbReference type="Pfam" id="PF22936">
    <property type="entry name" value="Pol_BBD"/>
    <property type="match status" value="1"/>
</dbReference>
<dbReference type="EMBL" id="DQ642030">
    <property type="protein sequence ID" value="ABG23239.1"/>
    <property type="molecule type" value="Genomic_DNA"/>
</dbReference>
<protein>
    <submittedName>
        <fullName evidence="2">Retrotransposon element</fullName>
    </submittedName>
</protein>
<evidence type="ECO:0000313" key="2">
    <source>
        <dbReference type="EMBL" id="ABG23239.1"/>
    </source>
</evidence>
<dbReference type="AlphaFoldDB" id="A2T2K1"/>
<name>A2T2K1_9STRA</name>
<feature type="domain" description="Retrovirus-related Pol polyprotein from transposon TNT 1-94-like beta-barrel" evidence="1">
    <location>
        <begin position="83"/>
        <end position="161"/>
    </location>
</feature>
<organism evidence="2">
    <name type="scientific">Hyaloperonospora parasitica</name>
    <dbReference type="NCBI Taxonomy" id="123356"/>
    <lineage>
        <taxon>Eukaryota</taxon>
        <taxon>Sar</taxon>
        <taxon>Stramenopiles</taxon>
        <taxon>Oomycota</taxon>
        <taxon>Peronosporomycetes</taxon>
        <taxon>Peronosporales</taxon>
        <taxon>Peronosporaceae</taxon>
        <taxon>Hyaloperonospora</taxon>
    </lineage>
</organism>
<dbReference type="PANTHER" id="PTHR11439">
    <property type="entry name" value="GAG-POL-RELATED RETROTRANSPOSON"/>
    <property type="match status" value="1"/>
</dbReference>